<dbReference type="Proteomes" id="UP000229916">
    <property type="component" value="Unassembled WGS sequence"/>
</dbReference>
<keyword evidence="1" id="KW-0347">Helicase</keyword>
<keyword evidence="1" id="KW-0378">Hydrolase</keyword>
<dbReference type="PANTHER" id="PTHR40084">
    <property type="entry name" value="PHOSPHOHYDROLASE, PHP FAMILY"/>
    <property type="match status" value="1"/>
</dbReference>
<accession>A0A2M7AP42</accession>
<proteinExistence type="predicted"/>
<evidence type="ECO:0000313" key="2">
    <source>
        <dbReference type="Proteomes" id="UP000229916"/>
    </source>
</evidence>
<keyword evidence="1" id="KW-0547">Nucleotide-binding</keyword>
<dbReference type="GO" id="GO:0004386">
    <property type="term" value="F:helicase activity"/>
    <property type="evidence" value="ECO:0007669"/>
    <property type="project" value="UniProtKB-KW"/>
</dbReference>
<sequence>MIYIADLHIHSKYSRAVSQEMTIPNLSRWGKYKGIDLIGTGDFTHPFWFNDLKENLLEDGKGFFNFKDDGKGPKFVLSAEISNIYTQGEKGRRIHSVVLAPSFADAEKINEKLASLGNLMSDGRPILPISAKLLLETVKEVSPDSIFFPAHIWTPWYSLYGSNSGFDSMVDCFGSASREIFAIETGLSSDPAMNWRIKELDDYGIISFSDAHSLPKLGREATAFEGDFSFQGLREAMKSKDGPNKIAYTIEFHPEEGKYHYTGHRNCKVCYSPEEVKHKGTTCPVCGRKLTVGVMQRVEALSTRGEAEIEIAKEGVFTRSKKLNRPPFVMLVPLQEVIAEVVGSNTASQTVRSEYQALVDRFGSEFEVLLKTAREDLVKVVSPKIVEGIIKNRNGEISVSPGYDGEFGKVSIWEDETQTKEESSEQMSLF</sequence>
<evidence type="ECO:0000313" key="1">
    <source>
        <dbReference type="EMBL" id="PIU69169.1"/>
    </source>
</evidence>
<dbReference type="PANTHER" id="PTHR40084:SF1">
    <property type="entry name" value="PHOSPHOTRANSFERASE"/>
    <property type="match status" value="1"/>
</dbReference>
<protein>
    <submittedName>
        <fullName evidence="1">DNA helicase UvrD</fullName>
    </submittedName>
</protein>
<name>A0A2M7AP42_UNCKA</name>
<dbReference type="SUPFAM" id="SSF89550">
    <property type="entry name" value="PHP domain-like"/>
    <property type="match status" value="1"/>
</dbReference>
<dbReference type="CDD" id="cd19067">
    <property type="entry name" value="PfuEndoQ-like"/>
    <property type="match status" value="1"/>
</dbReference>
<dbReference type="InterPro" id="IPR016195">
    <property type="entry name" value="Pol/histidinol_Pase-like"/>
</dbReference>
<dbReference type="Gene3D" id="3.20.20.140">
    <property type="entry name" value="Metal-dependent hydrolases"/>
    <property type="match status" value="1"/>
</dbReference>
<dbReference type="AlphaFoldDB" id="A0A2M7AP42"/>
<reference evidence="2" key="1">
    <citation type="submission" date="2017-09" db="EMBL/GenBank/DDBJ databases">
        <title>Depth-based differentiation of microbial function through sediment-hosted aquifers and enrichment of novel symbionts in the deep terrestrial subsurface.</title>
        <authorList>
            <person name="Probst A.J."/>
            <person name="Ladd B."/>
            <person name="Jarett J.K."/>
            <person name="Geller-Mcgrath D.E."/>
            <person name="Sieber C.M.K."/>
            <person name="Emerson J.B."/>
            <person name="Anantharaman K."/>
            <person name="Thomas B.C."/>
            <person name="Malmstrom R."/>
            <person name="Stieglmeier M."/>
            <person name="Klingl A."/>
            <person name="Woyke T."/>
            <person name="Ryan C.M."/>
            <person name="Banfield J.F."/>
        </authorList>
    </citation>
    <scope>NUCLEOTIDE SEQUENCE [LARGE SCALE GENOMIC DNA]</scope>
</reference>
<comment type="caution">
    <text evidence="1">The sequence shown here is derived from an EMBL/GenBank/DDBJ whole genome shotgun (WGS) entry which is preliminary data.</text>
</comment>
<gene>
    <name evidence="1" type="ORF">COS81_01050</name>
</gene>
<dbReference type="EMBL" id="PEWD01000023">
    <property type="protein sequence ID" value="PIU69169.1"/>
    <property type="molecule type" value="Genomic_DNA"/>
</dbReference>
<organism evidence="1 2">
    <name type="scientific">candidate division WWE3 bacterium CG06_land_8_20_14_3_00_42_16</name>
    <dbReference type="NCBI Taxonomy" id="1975083"/>
    <lineage>
        <taxon>Bacteria</taxon>
        <taxon>Katanobacteria</taxon>
    </lineage>
</organism>
<keyword evidence="1" id="KW-0067">ATP-binding</keyword>